<feature type="binding site" evidence="8">
    <location>
        <position position="90"/>
    </location>
    <ligand>
        <name>substrate</name>
    </ligand>
</feature>
<dbReference type="InterPro" id="IPR036291">
    <property type="entry name" value="NAD(P)-bd_dom_sf"/>
</dbReference>
<evidence type="ECO:0000256" key="8">
    <source>
        <dbReference type="PIRSR" id="PIRSR601088-2"/>
    </source>
</evidence>
<dbReference type="SUPFAM" id="SSF56327">
    <property type="entry name" value="LDH C-terminal domain-like"/>
    <property type="match status" value="1"/>
</dbReference>
<gene>
    <name evidence="13" type="ORF">H2C83_09040</name>
</gene>
<dbReference type="InterPro" id="IPR001088">
    <property type="entry name" value="Glyco_hydro_4"/>
</dbReference>
<dbReference type="InterPro" id="IPR015955">
    <property type="entry name" value="Lactate_DH/Glyco_Ohase_4_C"/>
</dbReference>
<dbReference type="GO" id="GO:0016616">
    <property type="term" value="F:oxidoreductase activity, acting on the CH-OH group of donors, NAD or NADP as acceptor"/>
    <property type="evidence" value="ECO:0007669"/>
    <property type="project" value="InterPro"/>
</dbReference>
<dbReference type="PANTHER" id="PTHR32092">
    <property type="entry name" value="6-PHOSPHO-BETA-GLUCOSIDASE-RELATED"/>
    <property type="match status" value="1"/>
</dbReference>
<evidence type="ECO:0000313" key="14">
    <source>
        <dbReference type="Proteomes" id="UP000538292"/>
    </source>
</evidence>
<dbReference type="Pfam" id="PF02056">
    <property type="entry name" value="Glyco_hydro_4"/>
    <property type="match status" value="1"/>
</dbReference>
<dbReference type="SUPFAM" id="SSF51735">
    <property type="entry name" value="NAD(P)-binding Rossmann-fold domains"/>
    <property type="match status" value="1"/>
</dbReference>
<dbReference type="PANTHER" id="PTHR32092:SF5">
    <property type="entry name" value="6-PHOSPHO-BETA-GLUCOSIDASE"/>
    <property type="match status" value="1"/>
</dbReference>
<evidence type="ECO:0000256" key="3">
    <source>
        <dbReference type="ARBA" id="ARBA00022801"/>
    </source>
</evidence>
<feature type="binding site" evidence="8">
    <location>
        <position position="145"/>
    </location>
    <ligand>
        <name>substrate</name>
    </ligand>
</feature>
<evidence type="ECO:0000256" key="7">
    <source>
        <dbReference type="PIRSR" id="PIRSR601088-1"/>
    </source>
</evidence>
<dbReference type="GO" id="GO:0005975">
    <property type="term" value="P:carbohydrate metabolic process"/>
    <property type="evidence" value="ECO:0007669"/>
    <property type="project" value="InterPro"/>
</dbReference>
<evidence type="ECO:0000256" key="2">
    <source>
        <dbReference type="ARBA" id="ARBA00022723"/>
    </source>
</evidence>
<evidence type="ECO:0000259" key="12">
    <source>
        <dbReference type="Pfam" id="PF11975"/>
    </source>
</evidence>
<feature type="active site" description="Proton donor" evidence="7">
    <location>
        <position position="167"/>
    </location>
</feature>
<protein>
    <submittedName>
        <fullName evidence="13">Glycoside hydrolase</fullName>
    </submittedName>
</protein>
<evidence type="ECO:0000256" key="6">
    <source>
        <dbReference type="ARBA" id="ARBA00023295"/>
    </source>
</evidence>
<dbReference type="EMBL" id="JACEOL010000030">
    <property type="protein sequence ID" value="MBA4602458.1"/>
    <property type="molecule type" value="Genomic_DNA"/>
</dbReference>
<feature type="active site" description="Proton acceptor" evidence="7">
    <location>
        <position position="245"/>
    </location>
</feature>
<feature type="domain" description="Glycosyl hydrolase family 4 C-terminal" evidence="12">
    <location>
        <begin position="191"/>
        <end position="434"/>
    </location>
</feature>
<dbReference type="PRINTS" id="PR00732">
    <property type="entry name" value="GLHYDRLASE4"/>
</dbReference>
<keyword evidence="9" id="KW-0408">Iron</keyword>
<evidence type="ECO:0000256" key="5">
    <source>
        <dbReference type="ARBA" id="ARBA00023211"/>
    </source>
</evidence>
<keyword evidence="9" id="KW-0533">Nickel</keyword>
<evidence type="ECO:0000256" key="9">
    <source>
        <dbReference type="PIRSR" id="PIRSR601088-3"/>
    </source>
</evidence>
<dbReference type="Gene3D" id="3.90.110.10">
    <property type="entry name" value="Lactate dehydrogenase/glycoside hydrolase, family 4, C-terminal"/>
    <property type="match status" value="1"/>
</dbReference>
<reference evidence="13 14" key="1">
    <citation type="submission" date="2020-07" db="EMBL/GenBank/DDBJ databases">
        <title>Thermoactinomyces phylogeny.</title>
        <authorList>
            <person name="Dunlap C."/>
        </authorList>
    </citation>
    <scope>NUCLEOTIDE SEQUENCE [LARGE SCALE GENOMIC DNA]</scope>
    <source>
        <strain evidence="13 14">AMNI-1</strain>
    </source>
</reference>
<accession>A0A7W1XSG7</accession>
<dbReference type="RefSeq" id="WP_181739997.1">
    <property type="nucleotide sequence ID" value="NZ_JACEOL010000030.1"/>
</dbReference>
<evidence type="ECO:0000256" key="4">
    <source>
        <dbReference type="ARBA" id="ARBA00023027"/>
    </source>
</evidence>
<keyword evidence="9" id="KW-0170">Cobalt</keyword>
<feature type="site" description="Increases basicity of active site Tyr" evidence="10">
    <location>
        <position position="106"/>
    </location>
</feature>
<dbReference type="Proteomes" id="UP000538292">
    <property type="component" value="Unassembled WGS sequence"/>
</dbReference>
<evidence type="ECO:0000313" key="13">
    <source>
        <dbReference type="EMBL" id="MBA4602458.1"/>
    </source>
</evidence>
<comment type="similarity">
    <text evidence="1 11">Belongs to the glycosyl hydrolase 4 family.</text>
</comment>
<dbReference type="GO" id="GO:0004553">
    <property type="term" value="F:hydrolase activity, hydrolyzing O-glycosyl compounds"/>
    <property type="evidence" value="ECO:0007669"/>
    <property type="project" value="InterPro"/>
</dbReference>
<evidence type="ECO:0000256" key="10">
    <source>
        <dbReference type="PIRSR" id="PIRSR601088-4"/>
    </source>
</evidence>
<keyword evidence="14" id="KW-1185">Reference proteome</keyword>
<keyword evidence="5 9" id="KW-0464">Manganese</keyword>
<keyword evidence="3 11" id="KW-0378">Hydrolase</keyword>
<keyword evidence="4 11" id="KW-0520">NAD</keyword>
<sequence length="459" mass="52323">MKLVVLGGGGVRSPLLAKSLTLRAKELNINEIVLMDHDPEKLRIFGGISDCVASAIDPGIHFWTTTHAEAAFRDAHYVITTLRVGQDEGRYMDEKLAQKYGLIGQETTGVGGFAMSLRSIPVLLDYCRLINQWADPNVIIFNFTNPSGLVTQALRNAGYDNVYGICDGPTHFIRTLEQLFNVCHGELDVTCYGLNHLSFFRDARLHGKPVMDELLNYPGLYVNTDMRLFDKELISILHDELPNEYLYFYFYRDKIVRSIKAHGGARGELIRDINRRMIAEINQVSDQDPDKIFDIYIRHMVERETSYFAIESGKTRPERFPMPTLQEFIQLPDEGGYSAIALDFIKAYHSGKKTVMPLMVPNNGAIPELRDDDIVEITCEIEKGACRPRSIENIPELQMHIIRTIKRFERLTVEAIHEKNRLKAIEALLIHPLVNSYSIAVKLVDELLEMYSEYVGHWS</sequence>
<comment type="cofactor">
    <cofactor evidence="11">
        <name>NAD(+)</name>
        <dbReference type="ChEBI" id="CHEBI:57540"/>
    </cofactor>
    <text evidence="11">Binds 1 NAD(+) per subunit.</text>
</comment>
<feature type="binding site" evidence="9">
    <location>
        <position position="166"/>
    </location>
    <ligand>
        <name>Mn(2+)</name>
        <dbReference type="ChEBI" id="CHEBI:29035"/>
    </ligand>
</feature>
<dbReference type="Gene3D" id="3.40.50.720">
    <property type="entry name" value="NAD(P)-binding Rossmann-like Domain"/>
    <property type="match status" value="1"/>
</dbReference>
<feature type="binding site" evidence="9">
    <location>
        <position position="196"/>
    </location>
    <ligand>
        <name>Mn(2+)</name>
        <dbReference type="ChEBI" id="CHEBI:29035"/>
    </ligand>
</feature>
<organism evidence="13 14">
    <name type="scientific">Thermoactinomyces mirandus</name>
    <dbReference type="NCBI Taxonomy" id="2756294"/>
    <lineage>
        <taxon>Bacteria</taxon>
        <taxon>Bacillati</taxon>
        <taxon>Bacillota</taxon>
        <taxon>Bacilli</taxon>
        <taxon>Bacillales</taxon>
        <taxon>Thermoactinomycetaceae</taxon>
        <taxon>Thermoactinomyces</taxon>
    </lineage>
</organism>
<keyword evidence="6 11" id="KW-0326">Glycosidase</keyword>
<dbReference type="InterPro" id="IPR022616">
    <property type="entry name" value="Glyco_hydro_4_C"/>
</dbReference>
<name>A0A7W1XSG7_9BACL</name>
<evidence type="ECO:0000256" key="11">
    <source>
        <dbReference type="RuleBase" id="RU361152"/>
    </source>
</evidence>
<dbReference type="Pfam" id="PF11975">
    <property type="entry name" value="Glyco_hydro_4C"/>
    <property type="match status" value="1"/>
</dbReference>
<evidence type="ECO:0000256" key="1">
    <source>
        <dbReference type="ARBA" id="ARBA00010141"/>
    </source>
</evidence>
<keyword evidence="2 9" id="KW-0479">Metal-binding</keyword>
<dbReference type="GO" id="GO:0046872">
    <property type="term" value="F:metal ion binding"/>
    <property type="evidence" value="ECO:0007669"/>
    <property type="project" value="UniProtKB-KW"/>
</dbReference>
<dbReference type="AlphaFoldDB" id="A0A7W1XSG7"/>
<proteinExistence type="inferred from homology"/>
<comment type="caution">
    <text evidence="13">The sequence shown here is derived from an EMBL/GenBank/DDBJ whole genome shotgun (WGS) entry which is preliminary data.</text>
</comment>